<keyword evidence="1" id="KW-0479">Metal-binding</keyword>
<keyword evidence="4" id="KW-1185">Reference proteome</keyword>
<evidence type="ECO:0000259" key="2">
    <source>
        <dbReference type="PROSITE" id="PS50157"/>
    </source>
</evidence>
<dbReference type="GO" id="GO:0008270">
    <property type="term" value="F:zinc ion binding"/>
    <property type="evidence" value="ECO:0007669"/>
    <property type="project" value="UniProtKB-KW"/>
</dbReference>
<dbReference type="PROSITE" id="PS50157">
    <property type="entry name" value="ZINC_FINGER_C2H2_2"/>
    <property type="match status" value="2"/>
</dbReference>
<dbReference type="InterPro" id="IPR013087">
    <property type="entry name" value="Znf_C2H2_type"/>
</dbReference>
<dbReference type="Gene3D" id="3.30.160.60">
    <property type="entry name" value="Classic Zinc Finger"/>
    <property type="match status" value="2"/>
</dbReference>
<dbReference type="AlphaFoldDB" id="A0A5C3NUM0"/>
<proteinExistence type="predicted"/>
<dbReference type="InterPro" id="IPR036236">
    <property type="entry name" value="Znf_C2H2_sf"/>
</dbReference>
<keyword evidence="1" id="KW-0863">Zinc-finger</keyword>
<protein>
    <recommendedName>
        <fullName evidence="2">C2H2-type domain-containing protein</fullName>
    </recommendedName>
</protein>
<evidence type="ECO:0000313" key="4">
    <source>
        <dbReference type="Proteomes" id="UP000308197"/>
    </source>
</evidence>
<dbReference type="InParanoid" id="A0A5C3NUM0"/>
<dbReference type="EMBL" id="ML211673">
    <property type="protein sequence ID" value="TFK80981.1"/>
    <property type="molecule type" value="Genomic_DNA"/>
</dbReference>
<reference evidence="3 4" key="1">
    <citation type="journal article" date="2019" name="Nat. Ecol. Evol.">
        <title>Megaphylogeny resolves global patterns of mushroom evolution.</title>
        <authorList>
            <person name="Varga T."/>
            <person name="Krizsan K."/>
            <person name="Foldi C."/>
            <person name="Dima B."/>
            <person name="Sanchez-Garcia M."/>
            <person name="Sanchez-Ramirez S."/>
            <person name="Szollosi G.J."/>
            <person name="Szarkandi J.G."/>
            <person name="Papp V."/>
            <person name="Albert L."/>
            <person name="Andreopoulos W."/>
            <person name="Angelini C."/>
            <person name="Antonin V."/>
            <person name="Barry K.W."/>
            <person name="Bougher N.L."/>
            <person name="Buchanan P."/>
            <person name="Buyck B."/>
            <person name="Bense V."/>
            <person name="Catcheside P."/>
            <person name="Chovatia M."/>
            <person name="Cooper J."/>
            <person name="Damon W."/>
            <person name="Desjardin D."/>
            <person name="Finy P."/>
            <person name="Geml J."/>
            <person name="Haridas S."/>
            <person name="Hughes K."/>
            <person name="Justo A."/>
            <person name="Karasinski D."/>
            <person name="Kautmanova I."/>
            <person name="Kiss B."/>
            <person name="Kocsube S."/>
            <person name="Kotiranta H."/>
            <person name="LaButti K.M."/>
            <person name="Lechner B.E."/>
            <person name="Liimatainen K."/>
            <person name="Lipzen A."/>
            <person name="Lukacs Z."/>
            <person name="Mihaltcheva S."/>
            <person name="Morgado L.N."/>
            <person name="Niskanen T."/>
            <person name="Noordeloos M.E."/>
            <person name="Ohm R.A."/>
            <person name="Ortiz-Santana B."/>
            <person name="Ovrebo C."/>
            <person name="Racz N."/>
            <person name="Riley R."/>
            <person name="Savchenko A."/>
            <person name="Shiryaev A."/>
            <person name="Soop K."/>
            <person name="Spirin V."/>
            <person name="Szebenyi C."/>
            <person name="Tomsovsky M."/>
            <person name="Tulloss R.E."/>
            <person name="Uehling J."/>
            <person name="Grigoriev I.V."/>
            <person name="Vagvolgyi C."/>
            <person name="Papp T."/>
            <person name="Martin F.M."/>
            <person name="Miettinen O."/>
            <person name="Hibbett D.S."/>
            <person name="Nagy L.G."/>
        </authorList>
    </citation>
    <scope>NUCLEOTIDE SEQUENCE [LARGE SCALE GENOMIC DNA]</scope>
    <source>
        <strain evidence="3 4">HHB13444</strain>
    </source>
</reference>
<dbReference type="Proteomes" id="UP000308197">
    <property type="component" value="Unassembled WGS sequence"/>
</dbReference>
<keyword evidence="1" id="KW-0862">Zinc</keyword>
<feature type="domain" description="C2H2-type" evidence="2">
    <location>
        <begin position="11"/>
        <end position="34"/>
    </location>
</feature>
<evidence type="ECO:0000313" key="3">
    <source>
        <dbReference type="EMBL" id="TFK80981.1"/>
    </source>
</evidence>
<gene>
    <name evidence="3" type="ORF">K466DRAFT_591538</name>
</gene>
<sequence>MNRLASNERRQSCLHCGRAFARIRDLETHISSIHEHLPSLAECPFVGCGNRYMRKHDLRVHMRSKHSYEANVELRAESAESEATLELSNAFANLSLPSES</sequence>
<feature type="domain" description="C2H2-type" evidence="2">
    <location>
        <begin position="41"/>
        <end position="71"/>
    </location>
</feature>
<evidence type="ECO:0000256" key="1">
    <source>
        <dbReference type="PROSITE-ProRule" id="PRU00042"/>
    </source>
</evidence>
<organism evidence="3 4">
    <name type="scientific">Polyporus arcularius HHB13444</name>
    <dbReference type="NCBI Taxonomy" id="1314778"/>
    <lineage>
        <taxon>Eukaryota</taxon>
        <taxon>Fungi</taxon>
        <taxon>Dikarya</taxon>
        <taxon>Basidiomycota</taxon>
        <taxon>Agaricomycotina</taxon>
        <taxon>Agaricomycetes</taxon>
        <taxon>Polyporales</taxon>
        <taxon>Polyporaceae</taxon>
        <taxon>Polyporus</taxon>
    </lineage>
</organism>
<dbReference type="Pfam" id="PF00096">
    <property type="entry name" value="zf-C2H2"/>
    <property type="match status" value="2"/>
</dbReference>
<dbReference type="SUPFAM" id="SSF57667">
    <property type="entry name" value="beta-beta-alpha zinc fingers"/>
    <property type="match status" value="1"/>
</dbReference>
<dbReference type="SMART" id="SM00355">
    <property type="entry name" value="ZnF_C2H2"/>
    <property type="match status" value="2"/>
</dbReference>
<accession>A0A5C3NUM0</accession>
<dbReference type="PROSITE" id="PS00028">
    <property type="entry name" value="ZINC_FINGER_C2H2_1"/>
    <property type="match status" value="2"/>
</dbReference>
<name>A0A5C3NUM0_9APHY</name>